<accession>A0ACC2LAJ8</accession>
<evidence type="ECO:0000313" key="1">
    <source>
        <dbReference type="EMBL" id="KAJ8630074.1"/>
    </source>
</evidence>
<reference evidence="1 2" key="1">
    <citation type="journal article" date="2022" name="Hortic Res">
        <title>A haplotype resolved chromosomal level avocado genome allows analysis of novel avocado genes.</title>
        <authorList>
            <person name="Nath O."/>
            <person name="Fletcher S.J."/>
            <person name="Hayward A."/>
            <person name="Shaw L.M."/>
            <person name="Masouleh A.K."/>
            <person name="Furtado A."/>
            <person name="Henry R.J."/>
            <person name="Mitter N."/>
        </authorList>
    </citation>
    <scope>NUCLEOTIDE SEQUENCE [LARGE SCALE GENOMIC DNA]</scope>
    <source>
        <strain evidence="2">cv. Hass</strain>
    </source>
</reference>
<name>A0ACC2LAJ8_PERAE</name>
<sequence>MLLSLPLYEVVKEVLLGTHLQLGSCLDESVVLGEEFHQVFRRKGGGVSVTENAHDVNRFTIAIRHVSVEPL</sequence>
<evidence type="ECO:0000313" key="2">
    <source>
        <dbReference type="Proteomes" id="UP001234297"/>
    </source>
</evidence>
<protein>
    <submittedName>
        <fullName evidence="1">Uncharacterized protein</fullName>
    </submittedName>
</protein>
<keyword evidence="2" id="KW-1185">Reference proteome</keyword>
<dbReference type="EMBL" id="CM056815">
    <property type="protein sequence ID" value="KAJ8630074.1"/>
    <property type="molecule type" value="Genomic_DNA"/>
</dbReference>
<dbReference type="Proteomes" id="UP001234297">
    <property type="component" value="Chromosome 7"/>
</dbReference>
<proteinExistence type="predicted"/>
<gene>
    <name evidence="1" type="ORF">MRB53_023397</name>
</gene>
<organism evidence="1 2">
    <name type="scientific">Persea americana</name>
    <name type="common">Avocado</name>
    <dbReference type="NCBI Taxonomy" id="3435"/>
    <lineage>
        <taxon>Eukaryota</taxon>
        <taxon>Viridiplantae</taxon>
        <taxon>Streptophyta</taxon>
        <taxon>Embryophyta</taxon>
        <taxon>Tracheophyta</taxon>
        <taxon>Spermatophyta</taxon>
        <taxon>Magnoliopsida</taxon>
        <taxon>Magnoliidae</taxon>
        <taxon>Laurales</taxon>
        <taxon>Lauraceae</taxon>
        <taxon>Persea</taxon>
    </lineage>
</organism>
<comment type="caution">
    <text evidence="1">The sequence shown here is derived from an EMBL/GenBank/DDBJ whole genome shotgun (WGS) entry which is preliminary data.</text>
</comment>